<keyword evidence="2" id="KW-1185">Reference proteome</keyword>
<dbReference type="OrthoDB" id="9903345at2759"/>
<evidence type="ECO:0000256" key="1">
    <source>
        <dbReference type="SAM" id="MobiDB-lite"/>
    </source>
</evidence>
<proteinExistence type="predicted"/>
<feature type="compositionally biased region" description="Basic and acidic residues" evidence="1">
    <location>
        <begin position="136"/>
        <end position="146"/>
    </location>
</feature>
<dbReference type="Bgee" id="108701737">
    <property type="expression patterns" value="Expressed in pancreas and 7 other cell types or tissues"/>
</dbReference>
<dbReference type="RefSeq" id="XP_041433056.1">
    <property type="nucleotide sequence ID" value="XM_041577122.1"/>
</dbReference>
<dbReference type="GeneID" id="108701737"/>
<evidence type="ECO:0000313" key="3">
    <source>
        <dbReference type="RefSeq" id="XP_018092241.1"/>
    </source>
</evidence>
<reference evidence="3" key="1">
    <citation type="submission" date="2022-04" db="UniProtKB">
        <authorList>
            <consortium name="RefSeq"/>
        </authorList>
    </citation>
    <scope>IDENTIFICATION</scope>
    <source>
        <strain evidence="3 4">J_2021</strain>
        <tissue evidence="3 4">Erythrocytes</tissue>
    </source>
</reference>
<dbReference type="Proteomes" id="UP000186698">
    <property type="component" value="Chromosome 9_10L"/>
</dbReference>
<evidence type="ECO:0000313" key="2">
    <source>
        <dbReference type="Proteomes" id="UP000186698"/>
    </source>
</evidence>
<dbReference type="PaxDb" id="8355-A0A1L8EZ87"/>
<gene>
    <name evidence="3 4" type="primary">LOC108701737</name>
</gene>
<protein>
    <submittedName>
        <fullName evidence="3 4">Uncharacterized protein LOC108701737</fullName>
    </submittedName>
</protein>
<accession>A0A1L8EZ87</accession>
<dbReference type="OMA" id="MMDIMAP"/>
<feature type="region of interest" description="Disordered" evidence="1">
    <location>
        <begin position="133"/>
        <end position="223"/>
    </location>
</feature>
<name>A0A1L8EZ87_XENLA</name>
<feature type="compositionally biased region" description="Basic residues" evidence="1">
    <location>
        <begin position="158"/>
        <end position="168"/>
    </location>
</feature>
<evidence type="ECO:0000313" key="4">
    <source>
        <dbReference type="RefSeq" id="XP_041433056.1"/>
    </source>
</evidence>
<dbReference type="RefSeq" id="XP_018092241.1">
    <property type="nucleotide sequence ID" value="XM_018236752.2"/>
</dbReference>
<organism evidence="3">
    <name type="scientific">Xenopus laevis</name>
    <name type="common">African clawed frog</name>
    <dbReference type="NCBI Taxonomy" id="8355"/>
    <lineage>
        <taxon>Eukaryota</taxon>
        <taxon>Metazoa</taxon>
        <taxon>Chordata</taxon>
        <taxon>Craniata</taxon>
        <taxon>Vertebrata</taxon>
        <taxon>Euteleostomi</taxon>
        <taxon>Amphibia</taxon>
        <taxon>Batrachia</taxon>
        <taxon>Anura</taxon>
        <taxon>Pipoidea</taxon>
        <taxon>Pipidae</taxon>
        <taxon>Xenopodinae</taxon>
        <taxon>Xenopus</taxon>
        <taxon>Xenopus</taxon>
    </lineage>
</organism>
<feature type="compositionally biased region" description="Polar residues" evidence="1">
    <location>
        <begin position="202"/>
        <end position="219"/>
    </location>
</feature>
<dbReference type="KEGG" id="xla:108701737"/>
<sequence length="230" mass="25972">MAPPRQFTVGIFSRDGEDSYKWLINMLKDTDFRDVVKDVLPIYISNNFPEFLASVSQCQFAILYHSKNRGRLNVTDVTDSLYDEELKYLSAELGKEHTIVVIDDLEDSSDEIKESLLADQPCIKQNAQEILLISQQEKKSPNEEMMKKKHQMMDIMAPKKKGKKKTSGKKSGSGQEGSDGQGKNPRDEEEEKDTKESGVLMPNQTLQGQHGVRNQTGPRKSQGLKCCCII</sequence>
<dbReference type="AlphaFoldDB" id="A0A1L8EZ87"/>